<sequence>MSTLGVKNTIGEPQRLAADEVTPVAVSITGFGGGSAGELHEGGGGGGLSVPLGAYVQRHGAVHFEPNTVALVAVAIPLVWVTGRALRGVVRAAKK</sequence>
<gene>
    <name evidence="1" type="ORF">EDD31_2659</name>
</gene>
<name>A0A3N2BGB1_9MICO</name>
<comment type="caution">
    <text evidence="1">The sequence shown here is derived from an EMBL/GenBank/DDBJ whole genome shotgun (WGS) entry which is preliminary data.</text>
</comment>
<evidence type="ECO:0000313" key="1">
    <source>
        <dbReference type="EMBL" id="ROR74255.1"/>
    </source>
</evidence>
<dbReference type="Proteomes" id="UP000280668">
    <property type="component" value="Unassembled WGS sequence"/>
</dbReference>
<dbReference type="EMBL" id="RKHK01000001">
    <property type="protein sequence ID" value="ROR74255.1"/>
    <property type="molecule type" value="Genomic_DNA"/>
</dbReference>
<evidence type="ECO:0000313" key="2">
    <source>
        <dbReference type="Proteomes" id="UP000280668"/>
    </source>
</evidence>
<protein>
    <recommendedName>
        <fullName evidence="3">Sporulation protein YtfJ</fullName>
    </recommendedName>
</protein>
<reference evidence="1 2" key="1">
    <citation type="submission" date="2018-11" db="EMBL/GenBank/DDBJ databases">
        <title>Sequencing the genomes of 1000 actinobacteria strains.</title>
        <authorList>
            <person name="Klenk H.-P."/>
        </authorList>
    </citation>
    <scope>NUCLEOTIDE SEQUENCE [LARGE SCALE GENOMIC DNA]</scope>
    <source>
        <strain evidence="1 2">DSM 11294</strain>
    </source>
</reference>
<accession>A0A3N2BGB1</accession>
<dbReference type="AlphaFoldDB" id="A0A3N2BGB1"/>
<organism evidence="1 2">
    <name type="scientific">Bogoriella caseilytica</name>
    <dbReference type="NCBI Taxonomy" id="56055"/>
    <lineage>
        <taxon>Bacteria</taxon>
        <taxon>Bacillati</taxon>
        <taxon>Actinomycetota</taxon>
        <taxon>Actinomycetes</taxon>
        <taxon>Micrococcales</taxon>
        <taxon>Bogoriellaceae</taxon>
        <taxon>Bogoriella</taxon>
    </lineage>
</organism>
<proteinExistence type="predicted"/>
<keyword evidence="2" id="KW-1185">Reference proteome</keyword>
<evidence type="ECO:0008006" key="3">
    <source>
        <dbReference type="Google" id="ProtNLM"/>
    </source>
</evidence>